<evidence type="ECO:0000313" key="3">
    <source>
        <dbReference type="Proteomes" id="UP000557857"/>
    </source>
</evidence>
<protein>
    <submittedName>
        <fullName evidence="2">Uncharacterized protein</fullName>
    </submittedName>
</protein>
<comment type="caution">
    <text evidence="2">The sequence shown here is derived from an EMBL/GenBank/DDBJ whole genome shotgun (WGS) entry which is preliminary data.</text>
</comment>
<organism evidence="2 3">
    <name type="scientific">Enterococcus mundtii</name>
    <dbReference type="NCBI Taxonomy" id="53346"/>
    <lineage>
        <taxon>Bacteria</taxon>
        <taxon>Bacillati</taxon>
        <taxon>Bacillota</taxon>
        <taxon>Bacilli</taxon>
        <taxon>Lactobacillales</taxon>
        <taxon>Enterococcaceae</taxon>
        <taxon>Enterococcus</taxon>
    </lineage>
</organism>
<evidence type="ECO:0000256" key="1">
    <source>
        <dbReference type="SAM" id="Coils"/>
    </source>
</evidence>
<reference evidence="2 3" key="1">
    <citation type="submission" date="2020-04" db="EMBL/GenBank/DDBJ databases">
        <authorList>
            <person name="Abaymova A."/>
            <person name="Teymurazov M."/>
            <person name="Tazyna O."/>
            <person name="Chatushin Y."/>
            <person name="Svetoch E."/>
            <person name="Pereligyn V."/>
            <person name="Pohylenko V."/>
            <person name="Platonov M."/>
            <person name="Kartsev N."/>
            <person name="Skryabin Y."/>
            <person name="Sizova A."/>
            <person name="Solomentsev V."/>
            <person name="Kislichkina A."/>
            <person name="Bogun A."/>
        </authorList>
    </citation>
    <scope>NUCLEOTIDE SEQUENCE [LARGE SCALE GENOMIC DNA]</scope>
    <source>
        <strain evidence="3">SCPM-O-B-8398 (E28)</strain>
    </source>
</reference>
<dbReference type="RefSeq" id="WP_169059260.1">
    <property type="nucleotide sequence ID" value="NZ_JABCAG010000091.1"/>
</dbReference>
<name>A0A848MW49_ENTMU</name>
<sequence length="246" mass="28553">MENLLNEGVKSVEIENRVLKRAKGKLKRIRREYEENMEAISKENELIPFGQPNIIGRRDIYKDIKRKYAKSIKLIKAEEKQERRIAMLETVDEFKKENELLKDVHVVGKSEYASIGAKTSVSNLDYFKEKLIDLEKQNEEAKAFNKTKPARKKKTYGAEITKLKKKIAYLESMKEKDETKVLSEKTQALIDSGAVTQWQKKPIYYFVKGLKKVALEIDEKGNFFMSPSYPAYSTSDEQVVKELLSE</sequence>
<dbReference type="EMBL" id="JABCAG010000091">
    <property type="protein sequence ID" value="NMP59796.1"/>
    <property type="molecule type" value="Genomic_DNA"/>
</dbReference>
<accession>A0A848MW49</accession>
<dbReference type="AlphaFoldDB" id="A0A848MW49"/>
<evidence type="ECO:0000313" key="2">
    <source>
        <dbReference type="EMBL" id="NMP59796.1"/>
    </source>
</evidence>
<feature type="coiled-coil region" evidence="1">
    <location>
        <begin position="12"/>
        <end position="46"/>
    </location>
</feature>
<proteinExistence type="predicted"/>
<keyword evidence="1" id="KW-0175">Coiled coil</keyword>
<gene>
    <name evidence="2" type="ORF">HI921_15255</name>
</gene>
<dbReference type="Proteomes" id="UP000557857">
    <property type="component" value="Unassembled WGS sequence"/>
</dbReference>